<evidence type="ECO:0000259" key="1">
    <source>
        <dbReference type="Pfam" id="PF00534"/>
    </source>
</evidence>
<dbReference type="SUPFAM" id="SSF53756">
    <property type="entry name" value="UDP-Glycosyltransferase/glycogen phosphorylase"/>
    <property type="match status" value="1"/>
</dbReference>
<dbReference type="Pfam" id="PF00534">
    <property type="entry name" value="Glycos_transf_1"/>
    <property type="match status" value="1"/>
</dbReference>
<dbReference type="EMBL" id="JAFKCT010000009">
    <property type="protein sequence ID" value="MBN7812911.1"/>
    <property type="molecule type" value="Genomic_DNA"/>
</dbReference>
<name>A0ABS3C9S3_9BACT</name>
<evidence type="ECO:0000259" key="2">
    <source>
        <dbReference type="Pfam" id="PF13579"/>
    </source>
</evidence>
<dbReference type="Gene3D" id="3.40.50.2000">
    <property type="entry name" value="Glycogen Phosphorylase B"/>
    <property type="match status" value="2"/>
</dbReference>
<sequence>MKILFLGETYRADAITWMRGVEQNAGVKLQTLEVAPSPVRWKRVANLGLFFFSIIQINRQQWDLVLAERATSYGFFSLFVRAKVRIVAQQGITDAFPLEGFAVHIKRWLQRRVYRNVDLIHAWGHVMVPAMLNSGADPSKITVLPKGIDLNRFHGQKRKVESPQGKVIGIVTRSLYPEYRHEDILMAMAEVRKTFPNVEVWIVGDGVLKAALERKSQDLGLEENLKFLGRIPNDELPDLLAQSDFYLSVPISEGVSASLFEAMASGCFPIVSELPAYKAFLKDGQNGLLVPVCDSQALAKAVLRYLADPGRYEPGVIQNRKYIEQHVDFHQNMKALYGRYLAELSNK</sequence>
<feature type="domain" description="Glycosyltransferase subfamily 4-like N-terminal" evidence="2">
    <location>
        <begin position="22"/>
        <end position="147"/>
    </location>
</feature>
<dbReference type="InterPro" id="IPR001296">
    <property type="entry name" value="Glyco_trans_1"/>
</dbReference>
<feature type="domain" description="Glycosyl transferase family 1" evidence="1">
    <location>
        <begin position="157"/>
        <end position="311"/>
    </location>
</feature>
<dbReference type="Proteomes" id="UP000664317">
    <property type="component" value="Unassembled WGS sequence"/>
</dbReference>
<dbReference type="PANTHER" id="PTHR12526">
    <property type="entry name" value="GLYCOSYLTRANSFERASE"/>
    <property type="match status" value="1"/>
</dbReference>
<dbReference type="RefSeq" id="WP_206579683.1">
    <property type="nucleotide sequence ID" value="NZ_JAFKCT010000009.1"/>
</dbReference>
<organism evidence="3 4">
    <name type="scientific">Algoriphagus oliviformis</name>
    <dbReference type="NCBI Taxonomy" id="2811231"/>
    <lineage>
        <taxon>Bacteria</taxon>
        <taxon>Pseudomonadati</taxon>
        <taxon>Bacteroidota</taxon>
        <taxon>Cytophagia</taxon>
        <taxon>Cytophagales</taxon>
        <taxon>Cyclobacteriaceae</taxon>
        <taxon>Algoriphagus</taxon>
    </lineage>
</organism>
<comment type="caution">
    <text evidence="3">The sequence shown here is derived from an EMBL/GenBank/DDBJ whole genome shotgun (WGS) entry which is preliminary data.</text>
</comment>
<accession>A0ABS3C9S3</accession>
<evidence type="ECO:0000313" key="3">
    <source>
        <dbReference type="EMBL" id="MBN7812911.1"/>
    </source>
</evidence>
<dbReference type="InterPro" id="IPR028098">
    <property type="entry name" value="Glyco_trans_4-like_N"/>
</dbReference>
<evidence type="ECO:0000313" key="4">
    <source>
        <dbReference type="Proteomes" id="UP000664317"/>
    </source>
</evidence>
<proteinExistence type="predicted"/>
<protein>
    <submittedName>
        <fullName evidence="3">Glycosyltransferase</fullName>
    </submittedName>
</protein>
<keyword evidence="4" id="KW-1185">Reference proteome</keyword>
<reference evidence="3 4" key="1">
    <citation type="submission" date="2021-03" db="EMBL/GenBank/DDBJ databases">
        <title>novel species isolated from a fishpond in China.</title>
        <authorList>
            <person name="Lu H."/>
            <person name="Cai Z."/>
        </authorList>
    </citation>
    <scope>NUCLEOTIDE SEQUENCE [LARGE SCALE GENOMIC DNA]</scope>
    <source>
        <strain evidence="3 4">H41</strain>
    </source>
</reference>
<dbReference type="Pfam" id="PF13579">
    <property type="entry name" value="Glyco_trans_4_4"/>
    <property type="match status" value="1"/>
</dbReference>
<gene>
    <name evidence="3" type="ORF">J0A68_18285</name>
</gene>